<accession>A0ABT1DSW0</accession>
<evidence type="ECO:0000313" key="2">
    <source>
        <dbReference type="EMBL" id="MCO8273939.1"/>
    </source>
</evidence>
<dbReference type="InterPro" id="IPR025475">
    <property type="entry name" value="DUF4326"/>
</dbReference>
<proteinExistence type="predicted"/>
<dbReference type="Proteomes" id="UP001523369">
    <property type="component" value="Unassembled WGS sequence"/>
</dbReference>
<name>A0ABT1DSW0_9ACTN</name>
<protein>
    <submittedName>
        <fullName evidence="2">DUF4326 domain-containing protein</fullName>
    </submittedName>
</protein>
<comment type="caution">
    <text evidence="2">The sequence shown here is derived from an EMBL/GenBank/DDBJ whole genome shotgun (WGS) entry which is preliminary data.</text>
</comment>
<sequence length="103" mass="11598">MSSDPSTRSARVRVSGDLYHPVIPSDAVYVGRQGFGLRRSPWANPYSARLHGRAEALLLYRQWLDEQPELVERARQELPGRVLACWCPLTVDCHADVLLEVIG</sequence>
<dbReference type="RefSeq" id="WP_253240018.1">
    <property type="nucleotide sequence ID" value="NZ_JAMYJR010000028.1"/>
</dbReference>
<feature type="domain" description="DUF4326" evidence="1">
    <location>
        <begin position="24"/>
        <end position="100"/>
    </location>
</feature>
<reference evidence="2 3" key="1">
    <citation type="submission" date="2022-06" db="EMBL/GenBank/DDBJ databases">
        <title>New Species of the Genus Actinoplanes, ActinopZanes ferrugineus.</title>
        <authorList>
            <person name="Ding P."/>
        </authorList>
    </citation>
    <scope>NUCLEOTIDE SEQUENCE [LARGE SCALE GENOMIC DNA]</scope>
    <source>
        <strain evidence="2 3">TRM88003</strain>
    </source>
</reference>
<dbReference type="Pfam" id="PF14216">
    <property type="entry name" value="DUF4326"/>
    <property type="match status" value="1"/>
</dbReference>
<keyword evidence="3" id="KW-1185">Reference proteome</keyword>
<evidence type="ECO:0000313" key="3">
    <source>
        <dbReference type="Proteomes" id="UP001523369"/>
    </source>
</evidence>
<evidence type="ECO:0000259" key="1">
    <source>
        <dbReference type="Pfam" id="PF14216"/>
    </source>
</evidence>
<dbReference type="EMBL" id="JAMYJR010000028">
    <property type="protein sequence ID" value="MCO8273939.1"/>
    <property type="molecule type" value="Genomic_DNA"/>
</dbReference>
<gene>
    <name evidence="2" type="ORF">M1L60_25400</name>
</gene>
<organism evidence="2 3">
    <name type="scientific">Paractinoplanes aksuensis</name>
    <dbReference type="NCBI Taxonomy" id="2939490"/>
    <lineage>
        <taxon>Bacteria</taxon>
        <taxon>Bacillati</taxon>
        <taxon>Actinomycetota</taxon>
        <taxon>Actinomycetes</taxon>
        <taxon>Micromonosporales</taxon>
        <taxon>Micromonosporaceae</taxon>
        <taxon>Paractinoplanes</taxon>
    </lineage>
</organism>